<dbReference type="Proteomes" id="UP000018372">
    <property type="component" value="Unassembled WGS sequence"/>
</dbReference>
<feature type="compositionally biased region" description="Basic and acidic residues" evidence="1">
    <location>
        <begin position="209"/>
        <end position="220"/>
    </location>
</feature>
<organism evidence="2 3">
    <name type="scientific">Phocaeicola plebeius CAG:211</name>
    <dbReference type="NCBI Taxonomy" id="1263052"/>
    <lineage>
        <taxon>Bacteria</taxon>
        <taxon>Pseudomonadati</taxon>
        <taxon>Bacteroidota</taxon>
        <taxon>Bacteroidia</taxon>
        <taxon>Bacteroidales</taxon>
        <taxon>Bacteroidaceae</taxon>
        <taxon>Phocaeicola</taxon>
    </lineage>
</organism>
<dbReference type="AlphaFoldDB" id="R5W0W0"/>
<feature type="region of interest" description="Disordered" evidence="1">
    <location>
        <begin position="209"/>
        <end position="251"/>
    </location>
</feature>
<accession>R5W0W0</accession>
<gene>
    <name evidence="2" type="ORF">BN536_01328</name>
</gene>
<comment type="caution">
    <text evidence="2">The sequence shown here is derived from an EMBL/GenBank/DDBJ whole genome shotgun (WGS) entry which is preliminary data.</text>
</comment>
<protein>
    <submittedName>
        <fullName evidence="2">Uncharacterized protein</fullName>
    </submittedName>
</protein>
<evidence type="ECO:0000256" key="1">
    <source>
        <dbReference type="SAM" id="MobiDB-lite"/>
    </source>
</evidence>
<feature type="region of interest" description="Disordered" evidence="1">
    <location>
        <begin position="1"/>
        <end position="29"/>
    </location>
</feature>
<evidence type="ECO:0000313" key="3">
    <source>
        <dbReference type="Proteomes" id="UP000018372"/>
    </source>
</evidence>
<reference evidence="2" key="1">
    <citation type="submission" date="2012-11" db="EMBL/GenBank/DDBJ databases">
        <title>Dependencies among metagenomic species, viruses, plasmids and units of genetic variation.</title>
        <authorList>
            <person name="Nielsen H.B."/>
            <person name="Almeida M."/>
            <person name="Juncker A.S."/>
            <person name="Rasmussen S."/>
            <person name="Li J."/>
            <person name="Sunagawa S."/>
            <person name="Plichta D."/>
            <person name="Gautier L."/>
            <person name="Le Chatelier E."/>
            <person name="Peletier E."/>
            <person name="Bonde I."/>
            <person name="Nielsen T."/>
            <person name="Manichanh C."/>
            <person name="Arumugam M."/>
            <person name="Batto J."/>
            <person name="Santos M.B.Q.D."/>
            <person name="Blom N."/>
            <person name="Borruel N."/>
            <person name="Burgdorf K.S."/>
            <person name="Boumezbeur F."/>
            <person name="Casellas F."/>
            <person name="Dore J."/>
            <person name="Guarner F."/>
            <person name="Hansen T."/>
            <person name="Hildebrand F."/>
            <person name="Kaas R.S."/>
            <person name="Kennedy S."/>
            <person name="Kristiansen K."/>
            <person name="Kultima J.R."/>
            <person name="Leonard P."/>
            <person name="Levenez F."/>
            <person name="Lund O."/>
            <person name="Moumen B."/>
            <person name="Le Paslier D."/>
            <person name="Pons N."/>
            <person name="Pedersen O."/>
            <person name="Prifti E."/>
            <person name="Qin J."/>
            <person name="Raes J."/>
            <person name="Tap J."/>
            <person name="Tims S."/>
            <person name="Ussery D.W."/>
            <person name="Yamada T."/>
            <person name="MetaHit consortium"/>
            <person name="Renault P."/>
            <person name="Sicheritz-Ponten T."/>
            <person name="Bork P."/>
            <person name="Wang J."/>
            <person name="Brunak S."/>
            <person name="Ehrlich S.D."/>
        </authorList>
    </citation>
    <scope>NUCLEOTIDE SEQUENCE [LARGE SCALE GENOMIC DNA]</scope>
</reference>
<name>R5W0W0_9BACT</name>
<dbReference type="RefSeq" id="WP_022053580.1">
    <property type="nucleotide sequence ID" value="NZ_HF998123.1"/>
</dbReference>
<feature type="compositionally biased region" description="Basic and acidic residues" evidence="1">
    <location>
        <begin position="16"/>
        <end position="29"/>
    </location>
</feature>
<evidence type="ECO:0000313" key="2">
    <source>
        <dbReference type="EMBL" id="CCZ86402.1"/>
    </source>
</evidence>
<dbReference type="EMBL" id="CBAT010000033">
    <property type="protein sequence ID" value="CCZ86402.1"/>
    <property type="molecule type" value="Genomic_DNA"/>
</dbReference>
<sequence length="251" mass="28377">MEKETNEKPALQENAGVEKERKPTNKERFNSMMMAKMEGYNPEDEESSYGMLIESYNKNEEQKKILSDAINRDPRLASVLSDIVSGKRSSGNALVRYYGRDFLSAEEGTPEYEDIASAEEERKKEAEELAARENEYKKNIDESTPIIEQFCKEKGYNPDDFLDNIWDKIASPILSGKYTTELLAMIDKAFNYDTDVSDALKAGEVKGRNENVHKMRKDQIGDGMPTGLGAVTQETKKKSKPKSFIQLASEA</sequence>
<proteinExistence type="predicted"/>